<dbReference type="EMBL" id="JBFPKE010000001">
    <property type="protein sequence ID" value="MEX3748616.1"/>
    <property type="molecule type" value="Genomic_DNA"/>
</dbReference>
<proteinExistence type="predicted"/>
<name>A0ABV3W5Z3_9BURK</name>
<reference evidence="1 2" key="1">
    <citation type="submission" date="2024-07" db="EMBL/GenBank/DDBJ databases">
        <title>A survey of Mimosa microsymbionts across Brazilian biomes reveals a high diversity of Paraburkholderia nodulating endemic species, but also that Cupriavidus is common as a symbiont of widespread species.</title>
        <authorList>
            <person name="Rouws L."/>
            <person name="Barauna A."/>
            <person name="Beukes C."/>
            <person name="Rouws J.R.C."/>
            <person name="De Faria S.M."/>
            <person name="Gross E."/>
            <person name="Bueno Dos Reis Junior F."/>
            <person name="Simon M.F."/>
            <person name="Maluk M."/>
            <person name="Odee D.W."/>
            <person name="Kenicer G."/>
            <person name="Young J.P.W."/>
            <person name="Reis V.M."/>
            <person name="Zilli J."/>
            <person name="James E.K."/>
        </authorList>
    </citation>
    <scope>NUCLEOTIDE SEQUENCE [LARGE SCALE GENOMIC DNA]</scope>
    <source>
        <strain evidence="1 2">BR14375</strain>
    </source>
</reference>
<keyword evidence="2" id="KW-1185">Reference proteome</keyword>
<accession>A0ABV3W5Z3</accession>
<dbReference type="RefSeq" id="WP_310107687.1">
    <property type="nucleotide sequence ID" value="NZ_CP168530.1"/>
</dbReference>
<protein>
    <submittedName>
        <fullName evidence="1">Uncharacterized protein</fullName>
    </submittedName>
</protein>
<organism evidence="1 2">
    <name type="scientific">Paraburkholderia phenoliruptrix</name>
    <dbReference type="NCBI Taxonomy" id="252970"/>
    <lineage>
        <taxon>Bacteria</taxon>
        <taxon>Pseudomonadati</taxon>
        <taxon>Pseudomonadota</taxon>
        <taxon>Betaproteobacteria</taxon>
        <taxon>Burkholderiales</taxon>
        <taxon>Burkholderiaceae</taxon>
        <taxon>Paraburkholderia</taxon>
    </lineage>
</organism>
<sequence length="105" mass="12048">MSEIRLSTICDPYRAAARALRLLRGVPRRVVEPEARNLQSLRTLRGQHHIAARYKFMEKACRSGMHRECPIAALAHCNAATGRGRRADRCARNFQTAYIFLNYFT</sequence>
<evidence type="ECO:0000313" key="1">
    <source>
        <dbReference type="EMBL" id="MEX3748616.1"/>
    </source>
</evidence>
<gene>
    <name evidence="1" type="ORF">AB3X84_01225</name>
</gene>
<evidence type="ECO:0000313" key="2">
    <source>
        <dbReference type="Proteomes" id="UP001558535"/>
    </source>
</evidence>
<dbReference type="Proteomes" id="UP001558535">
    <property type="component" value="Unassembled WGS sequence"/>
</dbReference>
<comment type="caution">
    <text evidence="1">The sequence shown here is derived from an EMBL/GenBank/DDBJ whole genome shotgun (WGS) entry which is preliminary data.</text>
</comment>